<feature type="region of interest" description="Disordered" evidence="1">
    <location>
        <begin position="1"/>
        <end position="24"/>
    </location>
</feature>
<evidence type="ECO:0000256" key="1">
    <source>
        <dbReference type="SAM" id="MobiDB-lite"/>
    </source>
</evidence>
<name>R0L4G2_ANAPL</name>
<reference evidence="3" key="1">
    <citation type="journal article" date="2013" name="Nat. Genet.">
        <title>The duck genome and transcriptome provide insight into an avian influenza virus reservoir species.</title>
        <authorList>
            <person name="Huang Y."/>
            <person name="Li Y."/>
            <person name="Burt D.W."/>
            <person name="Chen H."/>
            <person name="Zhang Y."/>
            <person name="Qian W."/>
            <person name="Kim H."/>
            <person name="Gan S."/>
            <person name="Zhao Y."/>
            <person name="Li J."/>
            <person name="Yi K."/>
            <person name="Feng H."/>
            <person name="Zhu P."/>
            <person name="Li B."/>
            <person name="Liu Q."/>
            <person name="Fairley S."/>
            <person name="Magor K.E."/>
            <person name="Du Z."/>
            <person name="Hu X."/>
            <person name="Goodman L."/>
            <person name="Tafer H."/>
            <person name="Vignal A."/>
            <person name="Lee T."/>
            <person name="Kim K.W."/>
            <person name="Sheng Z."/>
            <person name="An Y."/>
            <person name="Searle S."/>
            <person name="Herrero J."/>
            <person name="Groenen M.A."/>
            <person name="Crooijmans R.P."/>
            <person name="Faraut T."/>
            <person name="Cai Q."/>
            <person name="Webster R.G."/>
            <person name="Aldridge J.R."/>
            <person name="Warren W.C."/>
            <person name="Bartschat S."/>
            <person name="Kehr S."/>
            <person name="Marz M."/>
            <person name="Stadler P.F."/>
            <person name="Smith J."/>
            <person name="Kraus R.H."/>
            <person name="Zhao Y."/>
            <person name="Ren L."/>
            <person name="Fei J."/>
            <person name="Morisson M."/>
            <person name="Kaiser P."/>
            <person name="Griffin D.K."/>
            <person name="Rao M."/>
            <person name="Pitel F."/>
            <person name="Wang J."/>
            <person name="Li N."/>
        </authorList>
    </citation>
    <scope>NUCLEOTIDE SEQUENCE [LARGE SCALE GENOMIC DNA]</scope>
</reference>
<evidence type="ECO:0000313" key="3">
    <source>
        <dbReference type="Proteomes" id="UP000296049"/>
    </source>
</evidence>
<evidence type="ECO:0000313" key="2">
    <source>
        <dbReference type="EMBL" id="EOB00479.1"/>
    </source>
</evidence>
<keyword evidence="3" id="KW-1185">Reference proteome</keyword>
<gene>
    <name evidence="2" type="ORF">Anapl_00777</name>
</gene>
<proteinExistence type="predicted"/>
<accession>R0L4G2</accession>
<dbReference type="EMBL" id="KB743197">
    <property type="protein sequence ID" value="EOB00479.1"/>
    <property type="molecule type" value="Genomic_DNA"/>
</dbReference>
<sequence length="80" mass="9123">MQLQHEPHPSQGAEHGSVSKTQNSKVCCTAKQETQIKEFQTAVYHKPVKTMYIVQIVIGETDQKIDSSETVGFWQRIHIK</sequence>
<protein>
    <submittedName>
        <fullName evidence="2">Uncharacterized protein</fullName>
    </submittedName>
</protein>
<dbReference type="Proteomes" id="UP000296049">
    <property type="component" value="Unassembled WGS sequence"/>
</dbReference>
<organism evidence="2 3">
    <name type="scientific">Anas platyrhynchos</name>
    <name type="common">Mallard</name>
    <name type="synonym">Anas boschas</name>
    <dbReference type="NCBI Taxonomy" id="8839"/>
    <lineage>
        <taxon>Eukaryota</taxon>
        <taxon>Metazoa</taxon>
        <taxon>Chordata</taxon>
        <taxon>Craniata</taxon>
        <taxon>Vertebrata</taxon>
        <taxon>Euteleostomi</taxon>
        <taxon>Archelosauria</taxon>
        <taxon>Archosauria</taxon>
        <taxon>Dinosauria</taxon>
        <taxon>Saurischia</taxon>
        <taxon>Theropoda</taxon>
        <taxon>Coelurosauria</taxon>
        <taxon>Aves</taxon>
        <taxon>Neognathae</taxon>
        <taxon>Galloanserae</taxon>
        <taxon>Anseriformes</taxon>
        <taxon>Anatidae</taxon>
        <taxon>Anatinae</taxon>
        <taxon>Anas</taxon>
    </lineage>
</organism>
<dbReference type="AlphaFoldDB" id="R0L4G2"/>